<dbReference type="AlphaFoldDB" id="A0AAD6STD1"/>
<proteinExistence type="predicted"/>
<accession>A0AAD6STD1</accession>
<comment type="caution">
    <text evidence="1">The sequence shown here is derived from an EMBL/GenBank/DDBJ whole genome shotgun (WGS) entry which is preliminary data.</text>
</comment>
<keyword evidence="2" id="KW-1185">Reference proteome</keyword>
<evidence type="ECO:0000313" key="1">
    <source>
        <dbReference type="EMBL" id="KAJ7033314.1"/>
    </source>
</evidence>
<name>A0AAD6STD1_9AGAR</name>
<evidence type="ECO:0000313" key="2">
    <source>
        <dbReference type="Proteomes" id="UP001218188"/>
    </source>
</evidence>
<organism evidence="1 2">
    <name type="scientific">Mycena alexandri</name>
    <dbReference type="NCBI Taxonomy" id="1745969"/>
    <lineage>
        <taxon>Eukaryota</taxon>
        <taxon>Fungi</taxon>
        <taxon>Dikarya</taxon>
        <taxon>Basidiomycota</taxon>
        <taxon>Agaricomycotina</taxon>
        <taxon>Agaricomycetes</taxon>
        <taxon>Agaricomycetidae</taxon>
        <taxon>Agaricales</taxon>
        <taxon>Marasmiineae</taxon>
        <taxon>Mycenaceae</taxon>
        <taxon>Mycena</taxon>
    </lineage>
</organism>
<evidence type="ECO:0008006" key="3">
    <source>
        <dbReference type="Google" id="ProtNLM"/>
    </source>
</evidence>
<gene>
    <name evidence="1" type="ORF">C8F04DRAFT_957825</name>
</gene>
<dbReference type="EMBL" id="JARJCM010000066">
    <property type="protein sequence ID" value="KAJ7033314.1"/>
    <property type="molecule type" value="Genomic_DNA"/>
</dbReference>
<feature type="non-terminal residue" evidence="1">
    <location>
        <position position="253"/>
    </location>
</feature>
<reference evidence="1" key="1">
    <citation type="submission" date="2023-03" db="EMBL/GenBank/DDBJ databases">
        <title>Massive genome expansion in bonnet fungi (Mycena s.s.) driven by repeated elements and novel gene families across ecological guilds.</title>
        <authorList>
            <consortium name="Lawrence Berkeley National Laboratory"/>
            <person name="Harder C.B."/>
            <person name="Miyauchi S."/>
            <person name="Viragh M."/>
            <person name="Kuo A."/>
            <person name="Thoen E."/>
            <person name="Andreopoulos B."/>
            <person name="Lu D."/>
            <person name="Skrede I."/>
            <person name="Drula E."/>
            <person name="Henrissat B."/>
            <person name="Morin E."/>
            <person name="Kohler A."/>
            <person name="Barry K."/>
            <person name="LaButti K."/>
            <person name="Morin E."/>
            <person name="Salamov A."/>
            <person name="Lipzen A."/>
            <person name="Mereny Z."/>
            <person name="Hegedus B."/>
            <person name="Baldrian P."/>
            <person name="Stursova M."/>
            <person name="Weitz H."/>
            <person name="Taylor A."/>
            <person name="Grigoriev I.V."/>
            <person name="Nagy L.G."/>
            <person name="Martin F."/>
            <person name="Kauserud H."/>
        </authorList>
    </citation>
    <scope>NUCLEOTIDE SEQUENCE</scope>
    <source>
        <strain evidence="1">CBHHK200</strain>
    </source>
</reference>
<sequence length="253" mass="28197">MTAADHRYLQGLSDIFLDLRTTHAEVKCPIHRLPVELVSEIFLFCPPSNGRPARLELPLLLLHVCAKWRAVSANTSGLWRTSSFTLGRSFIDHPENHHAQMASWLARVKAPTASLSITVDGSPNVPHEAFRFARHNPSLFTLVRNLHISTPHSQLLNLLSGGGPALESLSLLISQRNSMQWPPHLQFRQSTPLLREVTIIAVGLPVSKVSPGFATALPWSQLTVLTIKMTLTFSIWMLVFKECTSLHTAYFTV</sequence>
<protein>
    <recommendedName>
        <fullName evidence="3">F-box domain-containing protein</fullName>
    </recommendedName>
</protein>
<dbReference type="Proteomes" id="UP001218188">
    <property type="component" value="Unassembled WGS sequence"/>
</dbReference>